<dbReference type="Gene3D" id="3.60.40.10">
    <property type="entry name" value="PPM-type phosphatase domain"/>
    <property type="match status" value="1"/>
</dbReference>
<proteinExistence type="predicted"/>
<dbReference type="InterPro" id="IPR001932">
    <property type="entry name" value="PPM-type_phosphatase-like_dom"/>
</dbReference>
<keyword evidence="2" id="KW-0472">Membrane</keyword>
<dbReference type="Pfam" id="PF07228">
    <property type="entry name" value="SpoIIE"/>
    <property type="match status" value="1"/>
</dbReference>
<organism evidence="4 5">
    <name type="scientific">Actinacidiphila oryziradicis</name>
    <dbReference type="NCBI Taxonomy" id="2571141"/>
    <lineage>
        <taxon>Bacteria</taxon>
        <taxon>Bacillati</taxon>
        <taxon>Actinomycetota</taxon>
        <taxon>Actinomycetes</taxon>
        <taxon>Kitasatosporales</taxon>
        <taxon>Streptomycetaceae</taxon>
        <taxon>Actinacidiphila</taxon>
    </lineage>
</organism>
<dbReference type="InterPro" id="IPR036457">
    <property type="entry name" value="PPM-type-like_dom_sf"/>
</dbReference>
<feature type="transmembrane region" description="Helical" evidence="2">
    <location>
        <begin position="21"/>
        <end position="42"/>
    </location>
</feature>
<sequence length="371" mass="39455">MTKSRRNPVVRVLRVLETQVLGRRGMTLPLVAMAFICSLDVMLSRDRYITPVLVVAPALAALTTTWRRTLVVGAIGLLARLALAPHDGVLGAAGRPLFAGQMIGYVLVSLFSAYISWRAETGRRAFAVVTSVAEAAQLALLRPPGPQVGDIRLAIRYVSAQHAAQIGGDLYAVLDTPYGVRALVADVRGKGLDAVHTAGVALGAFREAAYDEELLTRVAERVDASVTRHLDEGEFATALFLEFREPGTLELLHYGHVAALRVGADGKVAVLDPPDPWLPLGLSSYAEGAPKTWTESFGPDDVLVLHTDGVIEARGAVDGSSFYPLLERVGSLVADSAPDLEAAVGQIYADLLLHTGGTLCDDALLLLLAHS</sequence>
<dbReference type="GO" id="GO:0016791">
    <property type="term" value="F:phosphatase activity"/>
    <property type="evidence" value="ECO:0007669"/>
    <property type="project" value="TreeGrafter"/>
</dbReference>
<protein>
    <submittedName>
        <fullName evidence="4">Serine/threonine-protein phosphatase</fullName>
    </submittedName>
</protein>
<keyword evidence="5" id="KW-1185">Reference proteome</keyword>
<dbReference type="RefSeq" id="WP_136721587.1">
    <property type="nucleotide sequence ID" value="NZ_JAOPYF010000315.1"/>
</dbReference>
<evidence type="ECO:0000313" key="5">
    <source>
        <dbReference type="Proteomes" id="UP000305778"/>
    </source>
</evidence>
<dbReference type="AlphaFoldDB" id="A0A4U0SZD8"/>
<dbReference type="SUPFAM" id="SSF81606">
    <property type="entry name" value="PP2C-like"/>
    <property type="match status" value="1"/>
</dbReference>
<comment type="caution">
    <text evidence="4">The sequence shown here is derived from an EMBL/GenBank/DDBJ whole genome shotgun (WGS) entry which is preliminary data.</text>
</comment>
<dbReference type="SMART" id="SM00331">
    <property type="entry name" value="PP2C_SIG"/>
    <property type="match status" value="1"/>
</dbReference>
<evidence type="ECO:0000256" key="1">
    <source>
        <dbReference type="ARBA" id="ARBA00022801"/>
    </source>
</evidence>
<keyword evidence="2" id="KW-0812">Transmembrane</keyword>
<keyword evidence="2" id="KW-1133">Transmembrane helix</keyword>
<dbReference type="Proteomes" id="UP000305778">
    <property type="component" value="Unassembled WGS sequence"/>
</dbReference>
<name>A0A4U0SZD8_9ACTN</name>
<gene>
    <name evidence="4" type="ORF">FCI23_01670</name>
</gene>
<dbReference type="EMBL" id="SUMC01000001">
    <property type="protein sequence ID" value="TKA13427.1"/>
    <property type="molecule type" value="Genomic_DNA"/>
</dbReference>
<feature type="domain" description="PPM-type phosphatase" evidence="3">
    <location>
        <begin position="150"/>
        <end position="370"/>
    </location>
</feature>
<reference evidence="4 5" key="1">
    <citation type="submission" date="2019-04" db="EMBL/GenBank/DDBJ databases">
        <title>Streptomyces oryziradicis sp. nov., a novel actinomycete isolated from rhizosphere soil of rice (Oryza sativa L.).</title>
        <authorList>
            <person name="Li C."/>
        </authorList>
    </citation>
    <scope>NUCLEOTIDE SEQUENCE [LARGE SCALE GENOMIC DNA]</scope>
    <source>
        <strain evidence="4 5">NEAU-C40</strain>
    </source>
</reference>
<feature type="transmembrane region" description="Helical" evidence="2">
    <location>
        <begin position="98"/>
        <end position="117"/>
    </location>
</feature>
<dbReference type="OrthoDB" id="3210173at2"/>
<dbReference type="PANTHER" id="PTHR43156">
    <property type="entry name" value="STAGE II SPORULATION PROTEIN E-RELATED"/>
    <property type="match status" value="1"/>
</dbReference>
<accession>A0A4U0SZD8</accession>
<dbReference type="PANTHER" id="PTHR43156:SF2">
    <property type="entry name" value="STAGE II SPORULATION PROTEIN E"/>
    <property type="match status" value="1"/>
</dbReference>
<keyword evidence="1" id="KW-0378">Hydrolase</keyword>
<evidence type="ECO:0000259" key="3">
    <source>
        <dbReference type="SMART" id="SM00331"/>
    </source>
</evidence>
<evidence type="ECO:0000313" key="4">
    <source>
        <dbReference type="EMBL" id="TKA13427.1"/>
    </source>
</evidence>
<evidence type="ECO:0000256" key="2">
    <source>
        <dbReference type="SAM" id="Phobius"/>
    </source>
</evidence>
<dbReference type="InterPro" id="IPR052016">
    <property type="entry name" value="Bact_Sigma-Reg"/>
</dbReference>